<evidence type="ECO:0000313" key="3">
    <source>
        <dbReference type="Proteomes" id="UP000596660"/>
    </source>
</evidence>
<keyword evidence="3" id="KW-1185">Reference proteome</keyword>
<protein>
    <submittedName>
        <fullName evidence="2">Uncharacterized protein</fullName>
    </submittedName>
</protein>
<dbReference type="EnsemblPlants" id="AUR62042804-RA">
    <property type="protein sequence ID" value="AUR62042804-RA:cds"/>
    <property type="gene ID" value="AUR62042804"/>
</dbReference>
<sequence>MGFNAPRNKHGSNGGRWTSINPIFFEKCESMKDMYYRLKTQGFIEAKHYNCILPSPKVNMGKYCSYCHDYGHDIEGCFDVTHVVQQLIDDRKISTQKDGSHLYCPSLMPIYQGSSILANPCVLLWGVIIAGFQAFWLITNRILTFALKSPYAIGTINIQLRHEDWLCDVEFQVVEAPINFSLILGKPWLHDTQAIASDLHQKVKFSTPKGVMVIHGDIPTTRIPPVYCNVVRSIENPTLQHNQLKSQNRGNAMSLWELISNSPTHRDAFIRQLKTITIDLFEESTNTKAFMSKDILCNREYTLSVIELDFAILKAKTSKDEKDCPKVSAIGNSGMSRNHFDLHRPYSDQLVDSFDTILPEHESYAGVLCQGNRLSESSMIL</sequence>
<feature type="transmembrane region" description="Helical" evidence="1">
    <location>
        <begin position="116"/>
        <end position="138"/>
    </location>
</feature>
<organism evidence="2 3">
    <name type="scientific">Chenopodium quinoa</name>
    <name type="common">Quinoa</name>
    <dbReference type="NCBI Taxonomy" id="63459"/>
    <lineage>
        <taxon>Eukaryota</taxon>
        <taxon>Viridiplantae</taxon>
        <taxon>Streptophyta</taxon>
        <taxon>Embryophyta</taxon>
        <taxon>Tracheophyta</taxon>
        <taxon>Spermatophyta</taxon>
        <taxon>Magnoliopsida</taxon>
        <taxon>eudicotyledons</taxon>
        <taxon>Gunneridae</taxon>
        <taxon>Pentapetalae</taxon>
        <taxon>Caryophyllales</taxon>
        <taxon>Chenopodiaceae</taxon>
        <taxon>Chenopodioideae</taxon>
        <taxon>Atripliceae</taxon>
        <taxon>Chenopodium</taxon>
    </lineage>
</organism>
<evidence type="ECO:0000313" key="2">
    <source>
        <dbReference type="EnsemblPlants" id="AUR62042804-RA:cds"/>
    </source>
</evidence>
<keyword evidence="1" id="KW-0812">Transmembrane</keyword>
<keyword evidence="1" id="KW-0472">Membrane</keyword>
<accession>A0A803NA20</accession>
<reference evidence="2" key="2">
    <citation type="submission" date="2021-03" db="UniProtKB">
        <authorList>
            <consortium name="EnsemblPlants"/>
        </authorList>
    </citation>
    <scope>IDENTIFICATION</scope>
</reference>
<keyword evidence="1" id="KW-1133">Transmembrane helix</keyword>
<proteinExistence type="predicted"/>
<dbReference type="AlphaFoldDB" id="A0A803NA20"/>
<name>A0A803NA20_CHEQI</name>
<dbReference type="Gramene" id="AUR62042804-RA">
    <property type="protein sequence ID" value="AUR62042804-RA:cds"/>
    <property type="gene ID" value="AUR62042804"/>
</dbReference>
<reference evidence="2" key="1">
    <citation type="journal article" date="2017" name="Nature">
        <title>The genome of Chenopodium quinoa.</title>
        <authorList>
            <person name="Jarvis D.E."/>
            <person name="Ho Y.S."/>
            <person name="Lightfoot D.J."/>
            <person name="Schmoeckel S.M."/>
            <person name="Li B."/>
            <person name="Borm T.J.A."/>
            <person name="Ohyanagi H."/>
            <person name="Mineta K."/>
            <person name="Michell C.T."/>
            <person name="Saber N."/>
            <person name="Kharbatia N.M."/>
            <person name="Rupper R.R."/>
            <person name="Sharp A.R."/>
            <person name="Dally N."/>
            <person name="Boughton B.A."/>
            <person name="Woo Y.H."/>
            <person name="Gao G."/>
            <person name="Schijlen E.G.W.M."/>
            <person name="Guo X."/>
            <person name="Momin A.A."/>
            <person name="Negrao S."/>
            <person name="Al-Babili S."/>
            <person name="Gehring C."/>
            <person name="Roessner U."/>
            <person name="Jung C."/>
            <person name="Murphy K."/>
            <person name="Arold S.T."/>
            <person name="Gojobori T."/>
            <person name="van der Linden C.G."/>
            <person name="van Loo E.N."/>
            <person name="Jellen E.N."/>
            <person name="Maughan P.J."/>
            <person name="Tester M."/>
        </authorList>
    </citation>
    <scope>NUCLEOTIDE SEQUENCE [LARGE SCALE GENOMIC DNA]</scope>
    <source>
        <strain evidence="2">cv. PI 614886</strain>
    </source>
</reference>
<dbReference type="Proteomes" id="UP000596660">
    <property type="component" value="Unplaced"/>
</dbReference>
<evidence type="ECO:0000256" key="1">
    <source>
        <dbReference type="SAM" id="Phobius"/>
    </source>
</evidence>